<keyword evidence="2" id="KW-1185">Reference proteome</keyword>
<gene>
    <name evidence="1" type="ORF">P5673_015916</name>
</gene>
<reference evidence="1" key="2">
    <citation type="journal article" date="2023" name="Science">
        <title>Genomic signatures of disease resistance in endangered staghorn corals.</title>
        <authorList>
            <person name="Vollmer S.V."/>
            <person name="Selwyn J.D."/>
            <person name="Despard B.A."/>
            <person name="Roesel C.L."/>
        </authorList>
    </citation>
    <scope>NUCLEOTIDE SEQUENCE</scope>
    <source>
        <strain evidence="1">K2</strain>
    </source>
</reference>
<dbReference type="EMBL" id="JARQWQ010000033">
    <property type="protein sequence ID" value="KAK2561397.1"/>
    <property type="molecule type" value="Genomic_DNA"/>
</dbReference>
<sequence length="218" mass="24554">MTELADPEAEFAQFVCLTSAGTVPADLFQQSWLPFAGEIFSRGISTIILSEKIALSSDRSPYRFLLKNVWHSITAIKGTFPTGVPPPSSRGHIAVSQAGIFELVHTAKQTEMKPNSIYKSGFKAFTMIPTVGEPFTTDKYEWYMDFLQHLKGFEALVVYKLHDISGPKKDWLYDWIIEAFYSSVGTTEESVLKELINCPIVGNQWEISIHKDYVKMTS</sequence>
<name>A0AAD9QHJ6_ACRCE</name>
<dbReference type="AlphaFoldDB" id="A0AAD9QHJ6"/>
<protein>
    <submittedName>
        <fullName evidence="1">Uncharacterized protein</fullName>
    </submittedName>
</protein>
<reference evidence="1" key="1">
    <citation type="journal article" date="2023" name="G3 (Bethesda)">
        <title>Whole genome assembly and annotation of the endangered Caribbean coral Acropora cervicornis.</title>
        <authorList>
            <person name="Selwyn J.D."/>
            <person name="Vollmer S.V."/>
        </authorList>
    </citation>
    <scope>NUCLEOTIDE SEQUENCE</scope>
    <source>
        <strain evidence="1">K2</strain>
    </source>
</reference>
<evidence type="ECO:0000313" key="2">
    <source>
        <dbReference type="Proteomes" id="UP001249851"/>
    </source>
</evidence>
<dbReference type="Proteomes" id="UP001249851">
    <property type="component" value="Unassembled WGS sequence"/>
</dbReference>
<evidence type="ECO:0000313" key="1">
    <source>
        <dbReference type="EMBL" id="KAK2561397.1"/>
    </source>
</evidence>
<comment type="caution">
    <text evidence="1">The sequence shown here is derived from an EMBL/GenBank/DDBJ whole genome shotgun (WGS) entry which is preliminary data.</text>
</comment>
<accession>A0AAD9QHJ6</accession>
<proteinExistence type="predicted"/>
<organism evidence="1 2">
    <name type="scientific">Acropora cervicornis</name>
    <name type="common">Staghorn coral</name>
    <dbReference type="NCBI Taxonomy" id="6130"/>
    <lineage>
        <taxon>Eukaryota</taxon>
        <taxon>Metazoa</taxon>
        <taxon>Cnidaria</taxon>
        <taxon>Anthozoa</taxon>
        <taxon>Hexacorallia</taxon>
        <taxon>Scleractinia</taxon>
        <taxon>Astrocoeniina</taxon>
        <taxon>Acroporidae</taxon>
        <taxon>Acropora</taxon>
    </lineage>
</organism>